<organism evidence="6 7">
    <name type="scientific">Mesoterricola silvestris</name>
    <dbReference type="NCBI Taxonomy" id="2927979"/>
    <lineage>
        <taxon>Bacteria</taxon>
        <taxon>Pseudomonadati</taxon>
        <taxon>Acidobacteriota</taxon>
        <taxon>Holophagae</taxon>
        <taxon>Holophagales</taxon>
        <taxon>Holophagaceae</taxon>
        <taxon>Mesoterricola</taxon>
    </lineage>
</organism>
<reference evidence="7" key="1">
    <citation type="journal article" date="2023" name="Int. J. Syst. Evol. Microbiol.">
        <title>Mesoterricola silvestris gen. nov., sp. nov., Mesoterricola sediminis sp. nov., Geothrix oryzae sp. nov., Geothrix edaphica sp. nov., Geothrix rubra sp. nov., and Geothrix limicola sp. nov., six novel members of Acidobacteriota isolated from soils.</title>
        <authorList>
            <person name="Itoh H."/>
            <person name="Sugisawa Y."/>
            <person name="Mise K."/>
            <person name="Xu Z."/>
            <person name="Kuniyasu M."/>
            <person name="Ushijima N."/>
            <person name="Kawano K."/>
            <person name="Kobayashi E."/>
            <person name="Shiratori Y."/>
            <person name="Masuda Y."/>
            <person name="Senoo K."/>
        </authorList>
    </citation>
    <scope>NUCLEOTIDE SEQUENCE [LARGE SCALE GENOMIC DNA]</scope>
    <source>
        <strain evidence="7">W79</strain>
    </source>
</reference>
<protein>
    <recommendedName>
        <fullName evidence="2 4">Biotin carboxyl carrier protein of acetyl-CoA carboxylase</fullName>
    </recommendedName>
</protein>
<keyword evidence="4" id="KW-0443">Lipid metabolism</keyword>
<dbReference type="PROSITE" id="PS50968">
    <property type="entry name" value="BIOTINYL_LIPOYL"/>
    <property type="match status" value="1"/>
</dbReference>
<evidence type="ECO:0000313" key="6">
    <source>
        <dbReference type="EMBL" id="BDU71629.1"/>
    </source>
</evidence>
<evidence type="ECO:0000256" key="3">
    <source>
        <dbReference type="ARBA" id="ARBA00023267"/>
    </source>
</evidence>
<evidence type="ECO:0000259" key="5">
    <source>
        <dbReference type="PROSITE" id="PS50968"/>
    </source>
</evidence>
<dbReference type="PANTHER" id="PTHR45266">
    <property type="entry name" value="OXALOACETATE DECARBOXYLASE ALPHA CHAIN"/>
    <property type="match status" value="1"/>
</dbReference>
<dbReference type="GO" id="GO:0006633">
    <property type="term" value="P:fatty acid biosynthetic process"/>
    <property type="evidence" value="ECO:0007669"/>
    <property type="project" value="UniProtKB-KW"/>
</dbReference>
<evidence type="ECO:0000256" key="4">
    <source>
        <dbReference type="RuleBase" id="RU364072"/>
    </source>
</evidence>
<dbReference type="InterPro" id="IPR011053">
    <property type="entry name" value="Single_hybrid_motif"/>
</dbReference>
<dbReference type="SUPFAM" id="SSF51230">
    <property type="entry name" value="Single hybrid motif"/>
    <property type="match status" value="1"/>
</dbReference>
<dbReference type="NCBIfam" id="TIGR00531">
    <property type="entry name" value="BCCP"/>
    <property type="match status" value="1"/>
</dbReference>
<keyword evidence="4" id="KW-0275">Fatty acid biosynthesis</keyword>
<dbReference type="Gene3D" id="2.40.50.100">
    <property type="match status" value="1"/>
</dbReference>
<name>A0AA48K798_9BACT</name>
<dbReference type="EMBL" id="AP027080">
    <property type="protein sequence ID" value="BDU71629.1"/>
    <property type="molecule type" value="Genomic_DNA"/>
</dbReference>
<dbReference type="KEGG" id="msil:METEAL_08030"/>
<comment type="pathway">
    <text evidence="4">Lipid metabolism; fatty acid biosynthesis.</text>
</comment>
<keyword evidence="7" id="KW-1185">Reference proteome</keyword>
<gene>
    <name evidence="6" type="ORF">METEAL_08030</name>
</gene>
<dbReference type="GO" id="GO:0009317">
    <property type="term" value="C:acetyl-CoA carboxylase complex"/>
    <property type="evidence" value="ECO:0007669"/>
    <property type="project" value="InterPro"/>
</dbReference>
<dbReference type="InterPro" id="IPR050709">
    <property type="entry name" value="Biotin_Carboxyl_Carrier/Decarb"/>
</dbReference>
<dbReference type="Proteomes" id="UP001238179">
    <property type="component" value="Chromosome"/>
</dbReference>
<dbReference type="InterPro" id="IPR001249">
    <property type="entry name" value="AcCoA_biotinCC"/>
</dbReference>
<keyword evidence="4" id="KW-0276">Fatty acid metabolism</keyword>
<evidence type="ECO:0000313" key="7">
    <source>
        <dbReference type="Proteomes" id="UP001238179"/>
    </source>
</evidence>
<evidence type="ECO:0000256" key="1">
    <source>
        <dbReference type="ARBA" id="ARBA00003761"/>
    </source>
</evidence>
<keyword evidence="3 4" id="KW-0092">Biotin</keyword>
<evidence type="ECO:0000256" key="2">
    <source>
        <dbReference type="ARBA" id="ARBA00017562"/>
    </source>
</evidence>
<dbReference type="GO" id="GO:0003989">
    <property type="term" value="F:acetyl-CoA carboxylase activity"/>
    <property type="evidence" value="ECO:0007669"/>
    <property type="project" value="InterPro"/>
</dbReference>
<dbReference type="CDD" id="cd06850">
    <property type="entry name" value="biotinyl_domain"/>
    <property type="match status" value="1"/>
</dbReference>
<proteinExistence type="predicted"/>
<dbReference type="Pfam" id="PF00364">
    <property type="entry name" value="Biotin_lipoyl"/>
    <property type="match status" value="1"/>
</dbReference>
<dbReference type="PRINTS" id="PR01071">
    <property type="entry name" value="ACOABIOTINCC"/>
</dbReference>
<dbReference type="RefSeq" id="WP_316414521.1">
    <property type="nucleotide sequence ID" value="NZ_AP027080.1"/>
</dbReference>
<dbReference type="PANTHER" id="PTHR45266:SF3">
    <property type="entry name" value="OXALOACETATE DECARBOXYLASE ALPHA CHAIN"/>
    <property type="match status" value="1"/>
</dbReference>
<feature type="domain" description="Lipoyl-binding" evidence="5">
    <location>
        <begin position="101"/>
        <end position="177"/>
    </location>
</feature>
<comment type="function">
    <text evidence="1 4">This protein is a component of the acetyl coenzyme A carboxylase complex; first, biotin carboxylase catalyzes the carboxylation of the carrier protein and then the transcarboxylase transfers the carboxyl group to form malonyl-CoA.</text>
</comment>
<sequence>MSPVKKPAPSRALPSKAPAGTVALGLEDIKALIGLVAREPIDEFEMETGGVKFRIRKGGADAPAPVPQVLAPAMPLPAMPTHTLVAPAQPPAEEKSEDPGIHHITSPIVGTYYRSPTPNGPSYVQPGDFVKPGQTLCIVEAMKLMNEIECDVAGEVVAVLVENGQPVEYGERLFAVRVR</sequence>
<accession>A0AA48K798</accession>
<dbReference type="AlphaFoldDB" id="A0AA48K798"/>
<keyword evidence="4" id="KW-0444">Lipid biosynthesis</keyword>
<dbReference type="InterPro" id="IPR000089">
    <property type="entry name" value="Biotin_lipoyl"/>
</dbReference>